<reference evidence="1 2" key="1">
    <citation type="journal article" date="2018" name="Front. Plant Sci.">
        <title>Red Clover (Trifolium pratense) and Zigzag Clover (T. medium) - A Picture of Genomic Similarities and Differences.</title>
        <authorList>
            <person name="Dluhosova J."/>
            <person name="Istvanek J."/>
            <person name="Nedelnik J."/>
            <person name="Repkova J."/>
        </authorList>
    </citation>
    <scope>NUCLEOTIDE SEQUENCE [LARGE SCALE GENOMIC DNA]</scope>
    <source>
        <strain evidence="2">cv. 10/8</strain>
        <tissue evidence="1">Leaf</tissue>
    </source>
</reference>
<name>A0A392SZA5_9FABA</name>
<evidence type="ECO:0000313" key="2">
    <source>
        <dbReference type="Proteomes" id="UP000265520"/>
    </source>
</evidence>
<feature type="non-terminal residue" evidence="1">
    <location>
        <position position="15"/>
    </location>
</feature>
<evidence type="ECO:0000313" key="1">
    <source>
        <dbReference type="EMBL" id="MCI53226.1"/>
    </source>
</evidence>
<protein>
    <submittedName>
        <fullName evidence="1">Uncharacterized protein</fullName>
    </submittedName>
</protein>
<organism evidence="1 2">
    <name type="scientific">Trifolium medium</name>
    <dbReference type="NCBI Taxonomy" id="97028"/>
    <lineage>
        <taxon>Eukaryota</taxon>
        <taxon>Viridiplantae</taxon>
        <taxon>Streptophyta</taxon>
        <taxon>Embryophyta</taxon>
        <taxon>Tracheophyta</taxon>
        <taxon>Spermatophyta</taxon>
        <taxon>Magnoliopsida</taxon>
        <taxon>eudicotyledons</taxon>
        <taxon>Gunneridae</taxon>
        <taxon>Pentapetalae</taxon>
        <taxon>rosids</taxon>
        <taxon>fabids</taxon>
        <taxon>Fabales</taxon>
        <taxon>Fabaceae</taxon>
        <taxon>Papilionoideae</taxon>
        <taxon>50 kb inversion clade</taxon>
        <taxon>NPAAA clade</taxon>
        <taxon>Hologalegina</taxon>
        <taxon>IRL clade</taxon>
        <taxon>Trifolieae</taxon>
        <taxon>Trifolium</taxon>
    </lineage>
</organism>
<sequence>MSEKNLADCHVPGHR</sequence>
<dbReference type="EMBL" id="LXQA010459939">
    <property type="protein sequence ID" value="MCI53226.1"/>
    <property type="molecule type" value="Genomic_DNA"/>
</dbReference>
<comment type="caution">
    <text evidence="1">The sequence shown here is derived from an EMBL/GenBank/DDBJ whole genome shotgun (WGS) entry which is preliminary data.</text>
</comment>
<dbReference type="Proteomes" id="UP000265520">
    <property type="component" value="Unassembled WGS sequence"/>
</dbReference>
<keyword evidence="2" id="KW-1185">Reference proteome</keyword>
<proteinExistence type="predicted"/>
<accession>A0A392SZA5</accession>